<keyword evidence="8" id="KW-0175">Coiled coil</keyword>
<dbReference type="InterPro" id="IPR036805">
    <property type="entry name" value="Tscrpt_elong_fac_GreA/B_N_sf"/>
</dbReference>
<evidence type="ECO:0000313" key="14">
    <source>
        <dbReference type="Proteomes" id="UP000033918"/>
    </source>
</evidence>
<dbReference type="SUPFAM" id="SSF46557">
    <property type="entry name" value="GreA transcript cleavage protein, N-terminal domain"/>
    <property type="match status" value="1"/>
</dbReference>
<dbReference type="PIRSF" id="PIRSF006092">
    <property type="entry name" value="GreA_GreB"/>
    <property type="match status" value="1"/>
</dbReference>
<evidence type="ECO:0000256" key="4">
    <source>
        <dbReference type="ARBA" id="ARBA00023125"/>
    </source>
</evidence>
<evidence type="ECO:0000259" key="11">
    <source>
        <dbReference type="Pfam" id="PF01272"/>
    </source>
</evidence>
<keyword evidence="3 8" id="KW-0805">Transcription regulation</keyword>
<dbReference type="InterPro" id="IPR018151">
    <property type="entry name" value="TF_GreA/GreB_CS"/>
</dbReference>
<comment type="similarity">
    <text evidence="1 8 9">Belongs to the GreA/GreB family.</text>
</comment>
<protein>
    <recommendedName>
        <fullName evidence="2 8">Transcription elongation factor GreA</fullName>
    </recommendedName>
    <alternativeName>
        <fullName evidence="7 8">Transcript cleavage factor GreA</fullName>
    </alternativeName>
</protein>
<keyword evidence="13" id="KW-0648">Protein biosynthesis</keyword>
<evidence type="ECO:0000256" key="8">
    <source>
        <dbReference type="HAMAP-Rule" id="MF_00105"/>
    </source>
</evidence>
<dbReference type="GO" id="GO:0003746">
    <property type="term" value="F:translation elongation factor activity"/>
    <property type="evidence" value="ECO:0007669"/>
    <property type="project" value="UniProtKB-KW"/>
</dbReference>
<dbReference type="PANTHER" id="PTHR30437">
    <property type="entry name" value="TRANSCRIPTION ELONGATION FACTOR GREA"/>
    <property type="match status" value="1"/>
</dbReference>
<evidence type="ECO:0000256" key="7">
    <source>
        <dbReference type="ARBA" id="ARBA00030776"/>
    </source>
</evidence>
<dbReference type="EMBL" id="LCAK01000003">
    <property type="protein sequence ID" value="KKR88877.1"/>
    <property type="molecule type" value="Genomic_DNA"/>
</dbReference>
<dbReference type="Gene3D" id="1.10.287.180">
    <property type="entry name" value="Transcription elongation factor, GreA/GreB, N-terminal domain"/>
    <property type="match status" value="1"/>
</dbReference>
<sequence length="152" mass="17339">MIKYYLTKERLEELKIELERLKKEARQEISERLKRAKEYGDLSENSEYSSAKDEQARVESRIIEIENVLRNAAIIKKSSARDSVQIGSSVELKKNNQILKYTIVGSDEARPEANLISNESPLGRAFLGKKVGDIIEVTAPKGRAEYKIIKIE</sequence>
<evidence type="ECO:0000256" key="3">
    <source>
        <dbReference type="ARBA" id="ARBA00023015"/>
    </source>
</evidence>
<dbReference type="InterPro" id="IPR028624">
    <property type="entry name" value="Tscrpt_elong_fac_GreA/B"/>
</dbReference>
<proteinExistence type="inferred from homology"/>
<keyword evidence="13" id="KW-0251">Elongation factor</keyword>
<dbReference type="Pfam" id="PF03449">
    <property type="entry name" value="GreA_GreB_N"/>
    <property type="match status" value="1"/>
</dbReference>
<evidence type="ECO:0000256" key="9">
    <source>
        <dbReference type="RuleBase" id="RU000556"/>
    </source>
</evidence>
<accession>A0A0G0XMG9</accession>
<reference evidence="13 14" key="1">
    <citation type="journal article" date="2015" name="Nature">
        <title>rRNA introns, odd ribosomes, and small enigmatic genomes across a large radiation of phyla.</title>
        <authorList>
            <person name="Brown C.T."/>
            <person name="Hug L.A."/>
            <person name="Thomas B.C."/>
            <person name="Sharon I."/>
            <person name="Castelle C.J."/>
            <person name="Singh A."/>
            <person name="Wilkins M.J."/>
            <person name="Williams K.H."/>
            <person name="Banfield J.F."/>
        </authorList>
    </citation>
    <scope>NUCLEOTIDE SEQUENCE [LARGE SCALE GENOMIC DNA]</scope>
</reference>
<dbReference type="SUPFAM" id="SSF54534">
    <property type="entry name" value="FKBP-like"/>
    <property type="match status" value="1"/>
</dbReference>
<dbReference type="FunFam" id="1.10.287.180:FF:000001">
    <property type="entry name" value="Transcription elongation factor GreA"/>
    <property type="match status" value="1"/>
</dbReference>
<comment type="function">
    <text evidence="6 8 9">Necessary for efficient RNA polymerase transcription elongation past template-encoded arresting sites. The arresting sites in DNA have the property of trapping a certain fraction of elongating RNA polymerases that pass through, resulting in locked ternary complexes. Cleavage of the nascent transcript by cleavage factors such as GreA or GreB allows the resumption of elongation from the new 3'terminus. GreA releases sequences of 2 to 3 nucleotides.</text>
</comment>
<keyword evidence="5 8" id="KW-0804">Transcription</keyword>
<dbReference type="HAMAP" id="MF_00105">
    <property type="entry name" value="GreA_GreB"/>
    <property type="match status" value="1"/>
</dbReference>
<dbReference type="GO" id="GO:0032784">
    <property type="term" value="P:regulation of DNA-templated transcription elongation"/>
    <property type="evidence" value="ECO:0007669"/>
    <property type="project" value="UniProtKB-UniRule"/>
</dbReference>
<dbReference type="GO" id="GO:0003677">
    <property type="term" value="F:DNA binding"/>
    <property type="evidence" value="ECO:0007669"/>
    <property type="project" value="UniProtKB-UniRule"/>
</dbReference>
<dbReference type="Proteomes" id="UP000033918">
    <property type="component" value="Unassembled WGS sequence"/>
</dbReference>
<dbReference type="InterPro" id="IPR036953">
    <property type="entry name" value="GreA/GreB_C_sf"/>
</dbReference>
<evidence type="ECO:0000256" key="10">
    <source>
        <dbReference type="SAM" id="MobiDB-lite"/>
    </source>
</evidence>
<dbReference type="NCBIfam" id="TIGR01462">
    <property type="entry name" value="greA"/>
    <property type="match status" value="1"/>
</dbReference>
<evidence type="ECO:0000259" key="12">
    <source>
        <dbReference type="Pfam" id="PF03449"/>
    </source>
</evidence>
<dbReference type="PROSITE" id="PS00829">
    <property type="entry name" value="GREAB_1"/>
    <property type="match status" value="1"/>
</dbReference>
<dbReference type="PANTHER" id="PTHR30437:SF4">
    <property type="entry name" value="TRANSCRIPTION ELONGATION FACTOR GREA"/>
    <property type="match status" value="1"/>
</dbReference>
<dbReference type="InterPro" id="IPR023459">
    <property type="entry name" value="Tscrpt_elong_fac_GreA/B_fam"/>
</dbReference>
<dbReference type="Gene3D" id="3.10.50.30">
    <property type="entry name" value="Transcription elongation factor, GreA/GreB, C-terminal domain"/>
    <property type="match status" value="1"/>
</dbReference>
<dbReference type="PATRIC" id="fig|1619006.3.peg.421"/>
<evidence type="ECO:0000256" key="6">
    <source>
        <dbReference type="ARBA" id="ARBA00024916"/>
    </source>
</evidence>
<dbReference type="InterPro" id="IPR022691">
    <property type="entry name" value="Tscrpt_elong_fac_GreA/B_N"/>
</dbReference>
<feature type="domain" description="Transcription elongation factor GreA/GreB C-terminal" evidence="11">
    <location>
        <begin position="81"/>
        <end position="152"/>
    </location>
</feature>
<dbReference type="GO" id="GO:0006354">
    <property type="term" value="P:DNA-templated transcription elongation"/>
    <property type="evidence" value="ECO:0007669"/>
    <property type="project" value="TreeGrafter"/>
</dbReference>
<comment type="caution">
    <text evidence="13">The sequence shown here is derived from an EMBL/GenBank/DDBJ whole genome shotgun (WGS) entry which is preliminary data.</text>
</comment>
<feature type="coiled-coil region" evidence="8">
    <location>
        <begin position="4"/>
        <end position="35"/>
    </location>
</feature>
<dbReference type="Pfam" id="PF01272">
    <property type="entry name" value="GreA_GreB"/>
    <property type="match status" value="1"/>
</dbReference>
<dbReference type="NCBIfam" id="NF001263">
    <property type="entry name" value="PRK00226.1-4"/>
    <property type="match status" value="1"/>
</dbReference>
<gene>
    <name evidence="8" type="primary">greA</name>
    <name evidence="13" type="ORF">UU38_C0003G0129</name>
</gene>
<evidence type="ECO:0000313" key="13">
    <source>
        <dbReference type="EMBL" id="KKR88877.1"/>
    </source>
</evidence>
<dbReference type="GO" id="GO:0070063">
    <property type="term" value="F:RNA polymerase binding"/>
    <property type="evidence" value="ECO:0007669"/>
    <property type="project" value="InterPro"/>
</dbReference>
<feature type="domain" description="Transcription elongation factor GreA/GreB N-terminal" evidence="12">
    <location>
        <begin position="5"/>
        <end position="74"/>
    </location>
</feature>
<dbReference type="AlphaFoldDB" id="A0A0G0XMG9"/>
<dbReference type="InterPro" id="IPR001437">
    <property type="entry name" value="Tscrpt_elong_fac_GreA/B_C"/>
</dbReference>
<dbReference type="FunFam" id="3.10.50.30:FF:000001">
    <property type="entry name" value="Transcription elongation factor GreA"/>
    <property type="match status" value="1"/>
</dbReference>
<name>A0A0G0XMG9_9BACT</name>
<keyword evidence="4 8" id="KW-0238">DNA-binding</keyword>
<feature type="region of interest" description="Disordered" evidence="10">
    <location>
        <begin position="36"/>
        <end position="57"/>
    </location>
</feature>
<evidence type="ECO:0000256" key="2">
    <source>
        <dbReference type="ARBA" id="ARBA00013729"/>
    </source>
</evidence>
<organism evidence="13 14">
    <name type="scientific">Candidatus Wolfebacteria bacterium GW2011_GWB1_41_12</name>
    <dbReference type="NCBI Taxonomy" id="1619006"/>
    <lineage>
        <taxon>Bacteria</taxon>
        <taxon>Candidatus Wolfeibacteriota</taxon>
    </lineage>
</organism>
<evidence type="ECO:0000256" key="1">
    <source>
        <dbReference type="ARBA" id="ARBA00008213"/>
    </source>
</evidence>
<dbReference type="InterPro" id="IPR006359">
    <property type="entry name" value="Tscrpt_elong_fac_GreA"/>
</dbReference>
<evidence type="ECO:0000256" key="5">
    <source>
        <dbReference type="ARBA" id="ARBA00023163"/>
    </source>
</evidence>